<sequence length="260" mass="27619">MKNFATRGRRLAASGTGVSGSQSPDVRSGLPHRFEAVGEALTSGSDVLLACSVAGQDLARDGASVEETLEGLRGTWRRLTGADPAYDVVAALLTAWSETTLGYLHQLSCEDPMTGLSSQAHLRSRLSELYRLAASDAQDEVDGTARVVGAHALVVCALPFGDDPSEEPGDHFTRAMRLARAGELARTAFVRDETVARLGIHRFAILTRRDDRLGRRVRVLRTLLDGAQAESGGAAVRAWIEGLPATDAGAGMLLDELARG</sequence>
<feature type="region of interest" description="Disordered" evidence="1">
    <location>
        <begin position="1"/>
        <end position="29"/>
    </location>
</feature>
<evidence type="ECO:0000256" key="1">
    <source>
        <dbReference type="SAM" id="MobiDB-lite"/>
    </source>
</evidence>
<gene>
    <name evidence="2" type="ORF">UFOPK3662_01431</name>
</gene>
<dbReference type="EMBL" id="CAFBMW010000009">
    <property type="protein sequence ID" value="CAB4934262.1"/>
    <property type="molecule type" value="Genomic_DNA"/>
</dbReference>
<name>A0A6J7IVA9_9ZZZZ</name>
<dbReference type="AlphaFoldDB" id="A0A6J7IVA9"/>
<accession>A0A6J7IVA9</accession>
<organism evidence="2">
    <name type="scientific">freshwater metagenome</name>
    <dbReference type="NCBI Taxonomy" id="449393"/>
    <lineage>
        <taxon>unclassified sequences</taxon>
        <taxon>metagenomes</taxon>
        <taxon>ecological metagenomes</taxon>
    </lineage>
</organism>
<proteinExistence type="predicted"/>
<evidence type="ECO:0000313" key="2">
    <source>
        <dbReference type="EMBL" id="CAB4934262.1"/>
    </source>
</evidence>
<protein>
    <submittedName>
        <fullName evidence="2">Unannotated protein</fullName>
    </submittedName>
</protein>
<reference evidence="2" key="1">
    <citation type="submission" date="2020-05" db="EMBL/GenBank/DDBJ databases">
        <authorList>
            <person name="Chiriac C."/>
            <person name="Salcher M."/>
            <person name="Ghai R."/>
            <person name="Kavagutti S V."/>
        </authorList>
    </citation>
    <scope>NUCLEOTIDE SEQUENCE</scope>
</reference>